<comment type="subcellular location">
    <subcellularLocation>
        <location evidence="1">Membrane</location>
        <topology evidence="1">Multi-pass membrane protein</topology>
    </subcellularLocation>
</comment>
<feature type="domain" description="Major facilitator superfamily (MFS) profile" evidence="7">
    <location>
        <begin position="481"/>
        <end position="983"/>
    </location>
</feature>
<evidence type="ECO:0000313" key="9">
    <source>
        <dbReference type="Proteomes" id="UP000294003"/>
    </source>
</evidence>
<reference evidence="8 9" key="1">
    <citation type="submission" date="2018-06" db="EMBL/GenBank/DDBJ databases">
        <title>Complete Genomes of Monosporascus.</title>
        <authorList>
            <person name="Robinson A.J."/>
            <person name="Natvig D.O."/>
        </authorList>
    </citation>
    <scope>NUCLEOTIDE SEQUENCE [LARGE SCALE GENOMIC DNA]</scope>
    <source>
        <strain evidence="8 9">CBS 609.92</strain>
    </source>
</reference>
<dbReference type="InterPro" id="IPR011701">
    <property type="entry name" value="MFS"/>
</dbReference>
<dbReference type="EMBL" id="QJNS01000016">
    <property type="protein sequence ID" value="RYO93754.1"/>
    <property type="molecule type" value="Genomic_DNA"/>
</dbReference>
<dbReference type="Pfam" id="PF07690">
    <property type="entry name" value="MFS_1"/>
    <property type="match status" value="1"/>
</dbReference>
<feature type="compositionally biased region" description="Basic and acidic residues" evidence="5">
    <location>
        <begin position="290"/>
        <end position="301"/>
    </location>
</feature>
<feature type="transmembrane region" description="Helical" evidence="6">
    <location>
        <begin position="757"/>
        <end position="783"/>
    </location>
</feature>
<dbReference type="PANTHER" id="PTHR23502">
    <property type="entry name" value="MAJOR FACILITATOR SUPERFAMILY"/>
    <property type="match status" value="1"/>
</dbReference>
<feature type="transmembrane region" description="Helical" evidence="6">
    <location>
        <begin position="890"/>
        <end position="911"/>
    </location>
</feature>
<proteinExistence type="predicted"/>
<gene>
    <name evidence="8" type="ORF">DL762_000959</name>
</gene>
<dbReference type="Proteomes" id="UP000294003">
    <property type="component" value="Unassembled WGS sequence"/>
</dbReference>
<dbReference type="PANTHER" id="PTHR23502:SF134">
    <property type="entry name" value="MAJOR FACILITATOR SUPERFAMILY (MFS) PROFILE DOMAIN-CONTAINING PROTEIN-RELATED"/>
    <property type="match status" value="1"/>
</dbReference>
<evidence type="ECO:0000256" key="6">
    <source>
        <dbReference type="SAM" id="Phobius"/>
    </source>
</evidence>
<evidence type="ECO:0000313" key="8">
    <source>
        <dbReference type="EMBL" id="RYO93754.1"/>
    </source>
</evidence>
<feature type="transmembrane region" description="Helical" evidence="6">
    <location>
        <begin position="795"/>
        <end position="814"/>
    </location>
</feature>
<evidence type="ECO:0000259" key="7">
    <source>
        <dbReference type="PROSITE" id="PS50850"/>
    </source>
</evidence>
<feature type="compositionally biased region" description="Low complexity" evidence="5">
    <location>
        <begin position="327"/>
        <end position="348"/>
    </location>
</feature>
<evidence type="ECO:0000256" key="1">
    <source>
        <dbReference type="ARBA" id="ARBA00004141"/>
    </source>
</evidence>
<feature type="region of interest" description="Disordered" evidence="5">
    <location>
        <begin position="281"/>
        <end position="354"/>
    </location>
</feature>
<feature type="transmembrane region" description="Helical" evidence="6">
    <location>
        <begin position="640"/>
        <end position="660"/>
    </location>
</feature>
<feature type="transmembrane region" description="Helical" evidence="6">
    <location>
        <begin position="571"/>
        <end position="594"/>
    </location>
</feature>
<dbReference type="Gene3D" id="1.20.1250.20">
    <property type="entry name" value="MFS general substrate transporter like domains"/>
    <property type="match status" value="1"/>
</dbReference>
<sequence length="1008" mass="111036">MPKFRHKVPHSIPDLETLDVLLEEGTHLVTFGKRNTYIDGDPEGVWYCWAGNIEHPKHPRVGAVLEPAFGKAYRNSNRTKRCEARTAQLVPEGRMPVNTQQYSVAKILKRDPLLHLSDWKKEEIFLNIRSSAQEQYWMQMSTHERQEACRIADQKHEDLEIQLVFVRANRRYQWTNNKKDKDYFHRCVKDKGAAKHVLEPIDNDIFGVKDANRKTILIGGRYPLAESAQPLAYLLAFQKAVLGKITEIIHFVLSSLDPGLYQEYCGLLSVTRTLMHSSKALPVSLGRPEPAGKETKNKEAAMRQNPPCINTGHDEDDLQWTNQELHGPGALPLNSSSSSVSAGGAENSPHSSEAMSMVQVISSKGMEPIDIEARPTSAGDQGQVGAAAVEKKADARAANADAPADISAAKSSTADTDNGAREMDAQTPITYLYLTFGTPLPSPHACSPRHRDGDGVGLPPCPDLSAYRNPLTWPRFRKDLMVFLSCVATWGTAYTAGAYSQPVDLLAAELGTTRIGALVGVTTFCMGFASAPMILAPFSEINGRYPVFATAGVVFTVSQAVSGVVKSLAGMLVARFLAGVGGSVFSTMVGGVIADMYDKEDRNTPMALFSGSVLVGTGSGPLVAAVMVQHWGDEGQTWKWIFWHQVILDFALMTAIAVLFKESRGSVHLSRKAKALNKWYEELEASGIYGVWVQGEGLSEHLGILGDTEAEKRAPLSQASLQRIRWITKEDEQRGSLASMVMTSLFRPFHFLFTEPIVFFFTLWVSFAWAILYLTFASIPLVFKRQYGFTTEQCGFVFLAMVVGSIMATMIGIYQENILKHRRWQRKTEGSESDTSDNSYVEPGRFWGFLKRNFPAESHESRLYFACLTSVLLPLGLYLFGFSAQPSIHWIVPTLAIGIATAGIFYIYLATFNYLADIYQGYASSALAAQSFGRNVLGGIFPLVAGALFTDLGEDAAGGILGSVATALTVVPWALVFFGERIRARSAFAAVSTRETLFRLVLLTQYRI</sequence>
<feature type="compositionally biased region" description="Low complexity" evidence="5">
    <location>
        <begin position="396"/>
        <end position="412"/>
    </location>
</feature>
<dbReference type="InterPro" id="IPR020846">
    <property type="entry name" value="MFS_dom"/>
</dbReference>
<dbReference type="PROSITE" id="PS50850">
    <property type="entry name" value="MFS"/>
    <property type="match status" value="1"/>
</dbReference>
<organism evidence="8 9">
    <name type="scientific">Monosporascus cannonballus</name>
    <dbReference type="NCBI Taxonomy" id="155416"/>
    <lineage>
        <taxon>Eukaryota</taxon>
        <taxon>Fungi</taxon>
        <taxon>Dikarya</taxon>
        <taxon>Ascomycota</taxon>
        <taxon>Pezizomycotina</taxon>
        <taxon>Sordariomycetes</taxon>
        <taxon>Xylariomycetidae</taxon>
        <taxon>Xylariales</taxon>
        <taxon>Xylariales incertae sedis</taxon>
        <taxon>Monosporascus</taxon>
    </lineage>
</organism>
<evidence type="ECO:0000256" key="5">
    <source>
        <dbReference type="SAM" id="MobiDB-lite"/>
    </source>
</evidence>
<evidence type="ECO:0000256" key="4">
    <source>
        <dbReference type="ARBA" id="ARBA00023136"/>
    </source>
</evidence>
<comment type="caution">
    <text evidence="8">The sequence shown here is derived from an EMBL/GenBank/DDBJ whole genome shotgun (WGS) entry which is preliminary data.</text>
</comment>
<keyword evidence="9" id="KW-1185">Reference proteome</keyword>
<name>A0ABY0HM82_9PEZI</name>
<keyword evidence="2 6" id="KW-0812">Transmembrane</keyword>
<evidence type="ECO:0000256" key="3">
    <source>
        <dbReference type="ARBA" id="ARBA00022989"/>
    </source>
</evidence>
<dbReference type="InterPro" id="IPR036259">
    <property type="entry name" value="MFS_trans_sf"/>
</dbReference>
<keyword evidence="3 6" id="KW-1133">Transmembrane helix</keyword>
<feature type="transmembrane region" description="Helical" evidence="6">
    <location>
        <begin position="547"/>
        <end position="565"/>
    </location>
</feature>
<feature type="region of interest" description="Disordered" evidence="5">
    <location>
        <begin position="395"/>
        <end position="420"/>
    </location>
</feature>
<feature type="transmembrane region" description="Helical" evidence="6">
    <location>
        <begin position="932"/>
        <end position="950"/>
    </location>
</feature>
<feature type="transmembrane region" description="Helical" evidence="6">
    <location>
        <begin position="606"/>
        <end position="628"/>
    </location>
</feature>
<accession>A0ABY0HM82</accession>
<feature type="transmembrane region" description="Helical" evidence="6">
    <location>
        <begin position="956"/>
        <end position="978"/>
    </location>
</feature>
<feature type="transmembrane region" description="Helical" evidence="6">
    <location>
        <begin position="863"/>
        <end position="884"/>
    </location>
</feature>
<evidence type="ECO:0000256" key="2">
    <source>
        <dbReference type="ARBA" id="ARBA00022692"/>
    </source>
</evidence>
<keyword evidence="4 6" id="KW-0472">Membrane</keyword>
<dbReference type="SUPFAM" id="SSF103473">
    <property type="entry name" value="MFS general substrate transporter"/>
    <property type="match status" value="1"/>
</dbReference>
<feature type="transmembrane region" description="Helical" evidence="6">
    <location>
        <begin position="515"/>
        <end position="535"/>
    </location>
</feature>
<protein>
    <recommendedName>
        <fullName evidence="7">Major facilitator superfamily (MFS) profile domain-containing protein</fullName>
    </recommendedName>
</protein>